<gene>
    <name evidence="1" type="ORF">APZ42_017682</name>
</gene>
<keyword evidence="2" id="KW-1185">Reference proteome</keyword>
<comment type="caution">
    <text evidence="1">The sequence shown here is derived from an EMBL/GenBank/DDBJ whole genome shotgun (WGS) entry which is preliminary data.</text>
</comment>
<dbReference type="EMBL" id="LRGB01000687">
    <property type="protein sequence ID" value="KZS16990.1"/>
    <property type="molecule type" value="Genomic_DNA"/>
</dbReference>
<protein>
    <submittedName>
        <fullName evidence="1">Uncharacterized protein</fullName>
    </submittedName>
</protein>
<dbReference type="AlphaFoldDB" id="A0A164ZZE3"/>
<accession>A0A164ZZE3</accession>
<evidence type="ECO:0000313" key="1">
    <source>
        <dbReference type="EMBL" id="KZS16990.1"/>
    </source>
</evidence>
<sequence>MRHDILECLDFSGFLSPELTESKTTSLTLKPQYFFANFRRNLFYSKACLAVGVLSRLLLAKHQITQTGRINKK</sequence>
<evidence type="ECO:0000313" key="2">
    <source>
        <dbReference type="Proteomes" id="UP000076858"/>
    </source>
</evidence>
<organism evidence="1 2">
    <name type="scientific">Daphnia magna</name>
    <dbReference type="NCBI Taxonomy" id="35525"/>
    <lineage>
        <taxon>Eukaryota</taxon>
        <taxon>Metazoa</taxon>
        <taxon>Ecdysozoa</taxon>
        <taxon>Arthropoda</taxon>
        <taxon>Crustacea</taxon>
        <taxon>Branchiopoda</taxon>
        <taxon>Diplostraca</taxon>
        <taxon>Cladocera</taxon>
        <taxon>Anomopoda</taxon>
        <taxon>Daphniidae</taxon>
        <taxon>Daphnia</taxon>
    </lineage>
</organism>
<proteinExistence type="predicted"/>
<dbReference type="Proteomes" id="UP000076858">
    <property type="component" value="Unassembled WGS sequence"/>
</dbReference>
<reference evidence="1 2" key="1">
    <citation type="submission" date="2016-03" db="EMBL/GenBank/DDBJ databases">
        <title>EvidentialGene: Evidence-directed Construction of Genes on Genomes.</title>
        <authorList>
            <person name="Gilbert D.G."/>
            <person name="Choi J.-H."/>
            <person name="Mockaitis K."/>
            <person name="Colbourne J."/>
            <person name="Pfrender M."/>
        </authorList>
    </citation>
    <scope>NUCLEOTIDE SEQUENCE [LARGE SCALE GENOMIC DNA]</scope>
    <source>
        <strain evidence="1 2">Xinb3</strain>
        <tissue evidence="1">Complete organism</tissue>
    </source>
</reference>
<name>A0A164ZZE3_9CRUS</name>